<dbReference type="RefSeq" id="WP_182042708.1">
    <property type="nucleotide sequence ID" value="NZ_JACDZE010000001.1"/>
</dbReference>
<dbReference type="AlphaFoldDB" id="A0A838ZRN9"/>
<name>A0A838ZRN9_9FLAO</name>
<proteinExistence type="predicted"/>
<dbReference type="EMBL" id="JACDZE010000001">
    <property type="protein sequence ID" value="MBA5629143.1"/>
    <property type="molecule type" value="Genomic_DNA"/>
</dbReference>
<sequence>MHTKKCVIKISLFFLLLNGILSGQFRTTDFRLLGKVESVSSITTHFSNPNQTGVSGFLDSEQFDSVYLKFDSRRNLVLRENYLDYRGKLGLFDRTIFQINPSNQLEKLETTLIQNGEEPRKISQRKIYYYIQNQLVRTDEFNSGKTSDQFWVMNASYENGEIIKKVFWMEDKIFSVDQMEYEKGLIRNETNFYNNGNKGKSVKYEYKNGDLLKKVAALGNEKTIQTFTYDNGQLNQIEFSDQVGKIQRTEIYDEDGLLSELKAFNHTTQQFDLYRFEFEMDSENNWTKCKILRNQTPIYNIQREITYFNN</sequence>
<reference evidence="1 2" key="1">
    <citation type="submission" date="2020-07" db="EMBL/GenBank/DDBJ databases">
        <title>Moheibacter lacus sp. nov., a member of the family Flavobacteriaceae isolated from freshwater lake sediment.</title>
        <authorList>
            <person name="Liu Y."/>
        </authorList>
    </citation>
    <scope>NUCLEOTIDE SEQUENCE [LARGE SCALE GENOMIC DNA]</scope>
    <source>
        <strain evidence="1 2">BDHS18</strain>
    </source>
</reference>
<organism evidence="1 2">
    <name type="scientific">Moheibacter lacus</name>
    <dbReference type="NCBI Taxonomy" id="2745851"/>
    <lineage>
        <taxon>Bacteria</taxon>
        <taxon>Pseudomonadati</taxon>
        <taxon>Bacteroidota</taxon>
        <taxon>Flavobacteriia</taxon>
        <taxon>Flavobacteriales</taxon>
        <taxon>Weeksellaceae</taxon>
        <taxon>Moheibacter</taxon>
    </lineage>
</organism>
<accession>A0A838ZRN9</accession>
<dbReference type="Proteomes" id="UP000552241">
    <property type="component" value="Unassembled WGS sequence"/>
</dbReference>
<evidence type="ECO:0008006" key="3">
    <source>
        <dbReference type="Google" id="ProtNLM"/>
    </source>
</evidence>
<dbReference type="Gene3D" id="3.90.930.1">
    <property type="match status" value="1"/>
</dbReference>
<comment type="caution">
    <text evidence="1">The sequence shown here is derived from an EMBL/GenBank/DDBJ whole genome shotgun (WGS) entry which is preliminary data.</text>
</comment>
<evidence type="ECO:0000313" key="1">
    <source>
        <dbReference type="EMBL" id="MBA5629143.1"/>
    </source>
</evidence>
<evidence type="ECO:0000313" key="2">
    <source>
        <dbReference type="Proteomes" id="UP000552241"/>
    </source>
</evidence>
<gene>
    <name evidence="1" type="ORF">HU137_05085</name>
</gene>
<protein>
    <recommendedName>
        <fullName evidence="3">YD repeat-containing protein</fullName>
    </recommendedName>
</protein>
<keyword evidence="2" id="KW-1185">Reference proteome</keyword>